<dbReference type="WBParaSite" id="ACRNAN_scaffold1701.g32984.t1">
    <property type="protein sequence ID" value="ACRNAN_scaffold1701.g32984.t1"/>
    <property type="gene ID" value="ACRNAN_scaffold1701.g32984"/>
</dbReference>
<dbReference type="SMART" id="SM00034">
    <property type="entry name" value="CLECT"/>
    <property type="match status" value="1"/>
</dbReference>
<accession>A0A914D308</accession>
<sequence length="540" mass="62802">MALNSEGFNVSINAILPLPMQMIRLNINPNVKSKVYVDNQWRSNQNQPNTMSFKLYTGSEEFFAAKREYRNIKITGSTMAKSSFFSKLENKYHKNGIVYLNSEDMNKLARDVAHTVYASDEVTANYIGTDQEDQLVNKIIDMLKEQKALANEIQKDEWNSVFWNDIFSRPDVQSDLYNQSFTYDQGKKHFIYNEAKDKQFRSAIQNKSHHDHQNSASSRVGTSFSAEASFLDFFSGSINENEQVDKSSKNRQVNDKHYTNDTQTRDTKIISEDKMNSHLQQQGRTIRWTGEKFEPKALELYRINTRALKAKDEIAYQRVELTMVESTQKIELRPELTANNEDINELQAVKLEMERIRRNLTAEFRNNLWSLKTQMTFEMSSVVEKVINITSSAAEKMNIIDKNLIGINKCEPDGKYFDLTNSCYYFYKIGKNWEEAKQYCIKTQSNLTSIHSEEENNFIEKLINNGGNHVWTGLYLGNVDKKWRWIEDGSEATFFKWEAGEPNNVNGGEDVMVLHAEPMVHKWYDISRNTSVYFVCKRML</sequence>
<dbReference type="InterPro" id="IPR001304">
    <property type="entry name" value="C-type_lectin-like"/>
</dbReference>
<name>A0A914D308_9BILA</name>
<proteinExistence type="predicted"/>
<evidence type="ECO:0000259" key="1">
    <source>
        <dbReference type="PROSITE" id="PS50041"/>
    </source>
</evidence>
<feature type="domain" description="C-type lectin" evidence="1">
    <location>
        <begin position="419"/>
        <end position="537"/>
    </location>
</feature>
<organism evidence="2 3">
    <name type="scientific">Acrobeloides nanus</name>
    <dbReference type="NCBI Taxonomy" id="290746"/>
    <lineage>
        <taxon>Eukaryota</taxon>
        <taxon>Metazoa</taxon>
        <taxon>Ecdysozoa</taxon>
        <taxon>Nematoda</taxon>
        <taxon>Chromadorea</taxon>
        <taxon>Rhabditida</taxon>
        <taxon>Tylenchina</taxon>
        <taxon>Cephalobomorpha</taxon>
        <taxon>Cephaloboidea</taxon>
        <taxon>Cephalobidae</taxon>
        <taxon>Acrobeloides</taxon>
    </lineage>
</organism>
<dbReference type="InterPro" id="IPR050111">
    <property type="entry name" value="C-type_lectin/snaclec_domain"/>
</dbReference>
<dbReference type="AlphaFoldDB" id="A0A914D308"/>
<dbReference type="InterPro" id="IPR016187">
    <property type="entry name" value="CTDL_fold"/>
</dbReference>
<dbReference type="CDD" id="cd00037">
    <property type="entry name" value="CLECT"/>
    <property type="match status" value="1"/>
</dbReference>
<dbReference type="InterPro" id="IPR016186">
    <property type="entry name" value="C-type_lectin-like/link_sf"/>
</dbReference>
<evidence type="ECO:0000313" key="2">
    <source>
        <dbReference type="Proteomes" id="UP000887540"/>
    </source>
</evidence>
<protein>
    <submittedName>
        <fullName evidence="3">C-type lectin domain-containing protein</fullName>
    </submittedName>
</protein>
<dbReference type="PANTHER" id="PTHR22803">
    <property type="entry name" value="MANNOSE, PHOSPHOLIPASE, LECTIN RECEPTOR RELATED"/>
    <property type="match status" value="1"/>
</dbReference>
<dbReference type="Gene3D" id="3.10.100.10">
    <property type="entry name" value="Mannose-Binding Protein A, subunit A"/>
    <property type="match status" value="1"/>
</dbReference>
<dbReference type="SUPFAM" id="SSF56436">
    <property type="entry name" value="C-type lectin-like"/>
    <property type="match status" value="1"/>
</dbReference>
<dbReference type="Pfam" id="PF00059">
    <property type="entry name" value="Lectin_C"/>
    <property type="match status" value="1"/>
</dbReference>
<dbReference type="PROSITE" id="PS50041">
    <property type="entry name" value="C_TYPE_LECTIN_2"/>
    <property type="match status" value="1"/>
</dbReference>
<keyword evidence="2" id="KW-1185">Reference proteome</keyword>
<reference evidence="3" key="1">
    <citation type="submission" date="2022-11" db="UniProtKB">
        <authorList>
            <consortium name="WormBaseParasite"/>
        </authorList>
    </citation>
    <scope>IDENTIFICATION</scope>
</reference>
<dbReference type="Proteomes" id="UP000887540">
    <property type="component" value="Unplaced"/>
</dbReference>
<evidence type="ECO:0000313" key="3">
    <source>
        <dbReference type="WBParaSite" id="ACRNAN_scaffold1701.g32984.t1"/>
    </source>
</evidence>